<feature type="compositionally biased region" description="Polar residues" evidence="1">
    <location>
        <begin position="107"/>
        <end position="124"/>
    </location>
</feature>
<sequence length="270" mass="30017">MSDDTTNTEDVERTQEGREEDAEKVVRANKFVRVAAEESFKRVEKFVENAARELELIFQMEVDDDLIASADNIETKLEECERRRENFALLSCDPSHFKEKPPPPPSTQADESAGSTESVETTDISVLGSALADIKSSKEKSQEKKGQKLLPPKTPSKEVLQVMPTPQSSLDENMTQLSEIALLPVTVKSSSTDKEKGSVSSTEKEKGSANAKKQTRISKSKSSSDKQGQAAKKEAMARNIRKVPSSKPKPQAPTTPDTPKKPKKRWWQLW</sequence>
<organism evidence="2 3">
    <name type="scientific">Oesophagostomum dentatum</name>
    <name type="common">Nodular worm</name>
    <dbReference type="NCBI Taxonomy" id="61180"/>
    <lineage>
        <taxon>Eukaryota</taxon>
        <taxon>Metazoa</taxon>
        <taxon>Ecdysozoa</taxon>
        <taxon>Nematoda</taxon>
        <taxon>Chromadorea</taxon>
        <taxon>Rhabditida</taxon>
        <taxon>Rhabditina</taxon>
        <taxon>Rhabditomorpha</taxon>
        <taxon>Strongyloidea</taxon>
        <taxon>Strongylidae</taxon>
        <taxon>Oesophagostomum</taxon>
    </lineage>
</organism>
<feature type="compositionally biased region" description="Low complexity" evidence="1">
    <location>
        <begin position="248"/>
        <end position="257"/>
    </location>
</feature>
<accession>A0A0B1T0V2</accession>
<dbReference type="OrthoDB" id="10525297at2759"/>
<feature type="compositionally biased region" description="Basic residues" evidence="1">
    <location>
        <begin position="261"/>
        <end position="270"/>
    </location>
</feature>
<proteinExistence type="predicted"/>
<feature type="compositionally biased region" description="Basic and acidic residues" evidence="1">
    <location>
        <begin position="191"/>
        <end position="207"/>
    </location>
</feature>
<dbReference type="Proteomes" id="UP000053660">
    <property type="component" value="Unassembled WGS sequence"/>
</dbReference>
<evidence type="ECO:0000313" key="2">
    <source>
        <dbReference type="EMBL" id="KHJ89402.1"/>
    </source>
</evidence>
<feature type="compositionally biased region" description="Basic and acidic residues" evidence="1">
    <location>
        <begin position="10"/>
        <end position="23"/>
    </location>
</feature>
<evidence type="ECO:0000313" key="3">
    <source>
        <dbReference type="Proteomes" id="UP000053660"/>
    </source>
</evidence>
<name>A0A0B1T0V2_OESDE</name>
<protein>
    <submittedName>
        <fullName evidence="2">Uncharacterized protein</fullName>
    </submittedName>
</protein>
<feature type="compositionally biased region" description="Polar residues" evidence="1">
    <location>
        <begin position="164"/>
        <end position="178"/>
    </location>
</feature>
<feature type="region of interest" description="Disordered" evidence="1">
    <location>
        <begin position="1"/>
        <end position="23"/>
    </location>
</feature>
<feature type="region of interest" description="Disordered" evidence="1">
    <location>
        <begin position="93"/>
        <end position="270"/>
    </location>
</feature>
<dbReference type="EMBL" id="KN554266">
    <property type="protein sequence ID" value="KHJ89402.1"/>
    <property type="molecule type" value="Genomic_DNA"/>
</dbReference>
<feature type="compositionally biased region" description="Basic and acidic residues" evidence="1">
    <location>
        <begin position="135"/>
        <end position="146"/>
    </location>
</feature>
<keyword evidence="3" id="KW-1185">Reference proteome</keyword>
<dbReference type="AlphaFoldDB" id="A0A0B1T0V2"/>
<gene>
    <name evidence="2" type="ORF">OESDEN_10774</name>
</gene>
<evidence type="ECO:0000256" key="1">
    <source>
        <dbReference type="SAM" id="MobiDB-lite"/>
    </source>
</evidence>
<reference evidence="2 3" key="1">
    <citation type="submission" date="2014-03" db="EMBL/GenBank/DDBJ databases">
        <title>Draft genome of the hookworm Oesophagostomum dentatum.</title>
        <authorList>
            <person name="Mitreva M."/>
        </authorList>
    </citation>
    <scope>NUCLEOTIDE SEQUENCE [LARGE SCALE GENOMIC DNA]</scope>
    <source>
        <strain evidence="2 3">OD-Hann</strain>
    </source>
</reference>